<evidence type="ECO:0000256" key="14">
    <source>
        <dbReference type="ARBA" id="ARBA00041693"/>
    </source>
</evidence>
<dbReference type="EMBL" id="UYYG01001173">
    <property type="protein sequence ID" value="VDN58916.1"/>
    <property type="molecule type" value="Genomic_DNA"/>
</dbReference>
<evidence type="ECO:0000256" key="3">
    <source>
        <dbReference type="ARBA" id="ARBA00004574"/>
    </source>
</evidence>
<evidence type="ECO:0000313" key="18">
    <source>
        <dbReference type="Proteomes" id="UP000038040"/>
    </source>
</evidence>
<dbReference type="AlphaFoldDB" id="A0A0N4UCT1"/>
<dbReference type="GO" id="GO:0008800">
    <property type="term" value="F:beta-lactamase activity"/>
    <property type="evidence" value="ECO:0007669"/>
    <property type="project" value="UniProtKB-EC"/>
</dbReference>
<keyword evidence="9" id="KW-0378">Hydrolase</keyword>
<evidence type="ECO:0000256" key="9">
    <source>
        <dbReference type="ARBA" id="ARBA00022801"/>
    </source>
</evidence>
<dbReference type="Gene3D" id="3.60.15.10">
    <property type="entry name" value="Ribonuclease Z/Hydroxyacylglutathione hydrolase-like"/>
    <property type="match status" value="1"/>
</dbReference>
<dbReference type="Gene3D" id="3.40.50.12650">
    <property type="match status" value="1"/>
</dbReference>
<evidence type="ECO:0000256" key="15">
    <source>
        <dbReference type="ARBA" id="ARBA00042738"/>
    </source>
</evidence>
<keyword evidence="19" id="KW-1185">Reference proteome</keyword>
<comment type="similarity">
    <text evidence="4">Belongs to the DNA repair metallo-beta-lactamase (DRMBL) family.</text>
</comment>
<keyword evidence="11" id="KW-0234">DNA repair</keyword>
<evidence type="ECO:0000259" key="16">
    <source>
        <dbReference type="Pfam" id="PF07522"/>
    </source>
</evidence>
<dbReference type="InterPro" id="IPR036866">
    <property type="entry name" value="RibonucZ/Hydroxyglut_hydro"/>
</dbReference>
<dbReference type="STRING" id="318479.A0A0N4UCT1"/>
<sequence>MKPLVIDGFISVDYFVHRSELKYFFLSHAHSDHCVGLSSKWCFAKIYCSPITAKILPIIWAHSPYGCVSFDMIKPLELNVPHQMDGFSVTLIEANHVPGSVMFLFEGPKISDGVVLCTGDFRADFHFYTNIYSMNILQEKVIGTLYLDNTYLNVNITEFPTREESLEKTVNLIKSSNPNQLFAISVNNIGREKFIHELAKSLQENIYVPPLRQQIAELLGLHEYLKTDPRNIRIRTCHKRDYITLMFTGYSIISPSMAFHLNSEIARNKLIKIGYSDHSSPNEIRDFLRLLRFKKVVGTVNCIQPSLNLELLSLSLTINNDSITTSGDCDKEDISPFSMKDFVGKFQKDHQMPLSEAEMKNLSQAHPIDRFEEEMVKILGEVGPVERNSDEVSNREAMDFIDSILSFNEMTENIYKEIGKHRRIIPCSKVKKNEHLNEHLNEFEKCFDINKELAEFSKVQGIVYKRKSQACEFSQIDTELVDDMVIFDAYNGPVKITPCIRKASSNLSQLKKNTQRGSKISH</sequence>
<gene>
    <name evidence="17" type="ORF">DME_LOCUS8889</name>
</gene>
<dbReference type="Proteomes" id="UP000274756">
    <property type="component" value="Unassembled WGS sequence"/>
</dbReference>
<feature type="domain" description="DNA repair metallo-beta-lactamase" evidence="16">
    <location>
        <begin position="264"/>
        <end position="302"/>
    </location>
</feature>
<evidence type="ECO:0000256" key="6">
    <source>
        <dbReference type="ARBA" id="ARBA00022454"/>
    </source>
</evidence>
<dbReference type="WBParaSite" id="DME_0000509001-mRNA-1">
    <property type="protein sequence ID" value="DME_0000509001-mRNA-1"/>
    <property type="gene ID" value="DME_0000509001"/>
</dbReference>
<dbReference type="GO" id="GO:0006303">
    <property type="term" value="P:double-strand break repair via nonhomologous end joining"/>
    <property type="evidence" value="ECO:0007669"/>
    <property type="project" value="TreeGrafter"/>
</dbReference>
<dbReference type="Proteomes" id="UP000038040">
    <property type="component" value="Unplaced"/>
</dbReference>
<evidence type="ECO:0000313" key="19">
    <source>
        <dbReference type="Proteomes" id="UP000274756"/>
    </source>
</evidence>
<evidence type="ECO:0000256" key="11">
    <source>
        <dbReference type="ARBA" id="ARBA00023204"/>
    </source>
</evidence>
<dbReference type="GO" id="GO:0036297">
    <property type="term" value="P:interstrand cross-link repair"/>
    <property type="evidence" value="ECO:0007669"/>
    <property type="project" value="TreeGrafter"/>
</dbReference>
<evidence type="ECO:0000256" key="4">
    <source>
        <dbReference type="ARBA" id="ARBA00010304"/>
    </source>
</evidence>
<reference evidence="17 19" key="2">
    <citation type="submission" date="2018-11" db="EMBL/GenBank/DDBJ databases">
        <authorList>
            <consortium name="Pathogen Informatics"/>
        </authorList>
    </citation>
    <scope>NUCLEOTIDE SEQUENCE [LARGE SCALE GENOMIC DNA]</scope>
</reference>
<evidence type="ECO:0000256" key="5">
    <source>
        <dbReference type="ARBA" id="ARBA00012865"/>
    </source>
</evidence>
<dbReference type="GO" id="GO:0005634">
    <property type="term" value="C:nucleus"/>
    <property type="evidence" value="ECO:0007669"/>
    <property type="project" value="UniProtKB-SubCell"/>
</dbReference>
<keyword evidence="6" id="KW-0158">Chromosome</keyword>
<evidence type="ECO:0000256" key="8">
    <source>
        <dbReference type="ARBA" id="ARBA00022763"/>
    </source>
</evidence>
<evidence type="ECO:0000313" key="17">
    <source>
        <dbReference type="EMBL" id="VDN58916.1"/>
    </source>
</evidence>
<dbReference type="EC" id="3.5.2.6" evidence="5"/>
<dbReference type="GO" id="GO:0003684">
    <property type="term" value="F:damaged DNA binding"/>
    <property type="evidence" value="ECO:0007669"/>
    <property type="project" value="TreeGrafter"/>
</dbReference>
<name>A0A0N4UCT1_DRAME</name>
<evidence type="ECO:0000256" key="2">
    <source>
        <dbReference type="ARBA" id="ARBA00004123"/>
    </source>
</evidence>
<accession>A0A0N4UCT1</accession>
<evidence type="ECO:0000256" key="13">
    <source>
        <dbReference type="ARBA" id="ARBA00039555"/>
    </source>
</evidence>
<dbReference type="PANTHER" id="PTHR23240">
    <property type="entry name" value="DNA CROSS-LINK REPAIR PROTEIN PSO2/SNM1-RELATED"/>
    <property type="match status" value="1"/>
</dbReference>
<comment type="subcellular location">
    <subcellularLocation>
        <location evidence="3">Chromosome</location>
        <location evidence="3">Telomere</location>
    </subcellularLocation>
    <subcellularLocation>
        <location evidence="2">Nucleus</location>
    </subcellularLocation>
</comment>
<dbReference type="OrthoDB" id="262529at2759"/>
<evidence type="ECO:0000313" key="20">
    <source>
        <dbReference type="WBParaSite" id="DME_0000509001-mRNA-1"/>
    </source>
</evidence>
<keyword evidence="10" id="KW-0779">Telomere</keyword>
<evidence type="ECO:0000256" key="7">
    <source>
        <dbReference type="ARBA" id="ARBA00022722"/>
    </source>
</evidence>
<dbReference type="SUPFAM" id="SSF56281">
    <property type="entry name" value="Metallo-hydrolase/oxidoreductase"/>
    <property type="match status" value="1"/>
</dbReference>
<keyword evidence="12" id="KW-0539">Nucleus</keyword>
<dbReference type="GO" id="GO:0000723">
    <property type="term" value="P:telomere maintenance"/>
    <property type="evidence" value="ECO:0007669"/>
    <property type="project" value="TreeGrafter"/>
</dbReference>
<dbReference type="Pfam" id="PF07522">
    <property type="entry name" value="DRMBL"/>
    <property type="match status" value="1"/>
</dbReference>
<organism evidence="18 20">
    <name type="scientific">Dracunculus medinensis</name>
    <name type="common">Guinea worm</name>
    <dbReference type="NCBI Taxonomy" id="318479"/>
    <lineage>
        <taxon>Eukaryota</taxon>
        <taxon>Metazoa</taxon>
        <taxon>Ecdysozoa</taxon>
        <taxon>Nematoda</taxon>
        <taxon>Chromadorea</taxon>
        <taxon>Rhabditida</taxon>
        <taxon>Spirurina</taxon>
        <taxon>Dracunculoidea</taxon>
        <taxon>Dracunculidae</taxon>
        <taxon>Dracunculus</taxon>
    </lineage>
</organism>
<dbReference type="GO" id="GO:0035312">
    <property type="term" value="F:5'-3' DNA exonuclease activity"/>
    <property type="evidence" value="ECO:0007669"/>
    <property type="project" value="TreeGrafter"/>
</dbReference>
<dbReference type="InterPro" id="IPR011084">
    <property type="entry name" value="DRMBL"/>
</dbReference>
<dbReference type="PANTHER" id="PTHR23240:SF26">
    <property type="entry name" value="5' EXONUCLEASE APOLLO"/>
    <property type="match status" value="1"/>
</dbReference>
<proteinExistence type="inferred from homology"/>
<reference evidence="20" key="1">
    <citation type="submission" date="2017-02" db="UniProtKB">
        <authorList>
            <consortium name="WormBaseParasite"/>
        </authorList>
    </citation>
    <scope>IDENTIFICATION</scope>
</reference>
<dbReference type="GO" id="GO:0000781">
    <property type="term" value="C:chromosome, telomeric region"/>
    <property type="evidence" value="ECO:0007669"/>
    <property type="project" value="UniProtKB-SubCell"/>
</dbReference>
<evidence type="ECO:0000256" key="12">
    <source>
        <dbReference type="ARBA" id="ARBA00023242"/>
    </source>
</evidence>
<evidence type="ECO:0000256" key="1">
    <source>
        <dbReference type="ARBA" id="ARBA00001526"/>
    </source>
</evidence>
<comment type="catalytic activity">
    <reaction evidence="1">
        <text>a beta-lactam + H2O = a substituted beta-amino acid</text>
        <dbReference type="Rhea" id="RHEA:20401"/>
        <dbReference type="ChEBI" id="CHEBI:15377"/>
        <dbReference type="ChEBI" id="CHEBI:35627"/>
        <dbReference type="ChEBI" id="CHEBI:140347"/>
        <dbReference type="EC" id="3.5.2.6"/>
    </reaction>
</comment>
<evidence type="ECO:0000256" key="10">
    <source>
        <dbReference type="ARBA" id="ARBA00022895"/>
    </source>
</evidence>
<keyword evidence="7" id="KW-0540">Nuclease</keyword>
<keyword evidence="8" id="KW-0227">DNA damage</keyword>
<protein>
    <recommendedName>
        <fullName evidence="13">5' exonuclease Apollo</fullName>
        <ecNumber evidence="5">3.5.2.6</ecNumber>
    </recommendedName>
    <alternativeName>
        <fullName evidence="14">DNA cross-link repair 1B protein</fullName>
    </alternativeName>
    <alternativeName>
        <fullName evidence="15">SNM1 homolog B</fullName>
    </alternativeName>
</protein>